<keyword evidence="7" id="KW-1185">Reference proteome</keyword>
<evidence type="ECO:0000256" key="5">
    <source>
        <dbReference type="RuleBase" id="RU361279"/>
    </source>
</evidence>
<dbReference type="RefSeq" id="WP_186507380.1">
    <property type="nucleotide sequence ID" value="NZ_JACNEP010000011.1"/>
</dbReference>
<dbReference type="NCBIfam" id="TIGR02727">
    <property type="entry name" value="MTHFS_bact"/>
    <property type="match status" value="1"/>
</dbReference>
<name>A0A8J6M3B9_9ALTE</name>
<gene>
    <name evidence="6" type="ORF">H8B19_13275</name>
</gene>
<dbReference type="GO" id="GO:0030272">
    <property type="term" value="F:5-formyltetrahydrofolate cyclo-ligase activity"/>
    <property type="evidence" value="ECO:0007669"/>
    <property type="project" value="UniProtKB-EC"/>
</dbReference>
<evidence type="ECO:0000313" key="6">
    <source>
        <dbReference type="EMBL" id="MBC3766852.1"/>
    </source>
</evidence>
<evidence type="ECO:0000256" key="3">
    <source>
        <dbReference type="ARBA" id="ARBA00022840"/>
    </source>
</evidence>
<dbReference type="PANTHER" id="PTHR23407:SF1">
    <property type="entry name" value="5-FORMYLTETRAHYDROFOLATE CYCLO-LIGASE"/>
    <property type="match status" value="1"/>
</dbReference>
<dbReference type="EMBL" id="JACNEP010000011">
    <property type="protein sequence ID" value="MBC3766852.1"/>
    <property type="molecule type" value="Genomic_DNA"/>
</dbReference>
<dbReference type="GO" id="GO:0005524">
    <property type="term" value="F:ATP binding"/>
    <property type="evidence" value="ECO:0007669"/>
    <property type="project" value="UniProtKB-KW"/>
</dbReference>
<evidence type="ECO:0000256" key="2">
    <source>
        <dbReference type="ARBA" id="ARBA00022741"/>
    </source>
</evidence>
<dbReference type="InterPro" id="IPR002698">
    <property type="entry name" value="FTHF_cligase"/>
</dbReference>
<reference evidence="6" key="1">
    <citation type="journal article" date="2018" name="Int. J. Syst. Evol. Microbiol.">
        <title>Neptunicella marina gen. nov., sp. nov., isolated from surface seawater.</title>
        <authorList>
            <person name="Liu X."/>
            <person name="Lai Q."/>
            <person name="Du Y."/>
            <person name="Zhang X."/>
            <person name="Liu Z."/>
            <person name="Sun F."/>
            <person name="Shao Z."/>
        </authorList>
    </citation>
    <scope>NUCLEOTIDE SEQUENCE</scope>
    <source>
        <strain evidence="6">S27-2</strain>
    </source>
</reference>
<comment type="catalytic activity">
    <reaction evidence="5">
        <text>(6S)-5-formyl-5,6,7,8-tetrahydrofolate + ATP = (6R)-5,10-methenyltetrahydrofolate + ADP + phosphate</text>
        <dbReference type="Rhea" id="RHEA:10488"/>
        <dbReference type="ChEBI" id="CHEBI:30616"/>
        <dbReference type="ChEBI" id="CHEBI:43474"/>
        <dbReference type="ChEBI" id="CHEBI:57455"/>
        <dbReference type="ChEBI" id="CHEBI:57457"/>
        <dbReference type="ChEBI" id="CHEBI:456216"/>
        <dbReference type="EC" id="6.3.3.2"/>
    </reaction>
</comment>
<feature type="binding site" evidence="4">
    <location>
        <position position="56"/>
    </location>
    <ligand>
        <name>substrate</name>
    </ligand>
</feature>
<dbReference type="AlphaFoldDB" id="A0A8J6M3B9"/>
<feature type="binding site" evidence="4">
    <location>
        <position position="51"/>
    </location>
    <ligand>
        <name>substrate</name>
    </ligand>
</feature>
<protein>
    <recommendedName>
        <fullName evidence="5">5-formyltetrahydrofolate cyclo-ligase</fullName>
        <ecNumber evidence="5">6.3.3.2</ecNumber>
    </recommendedName>
</protein>
<feature type="binding site" evidence="4">
    <location>
        <begin position="136"/>
        <end position="144"/>
    </location>
    <ligand>
        <name>ATP</name>
        <dbReference type="ChEBI" id="CHEBI:30616"/>
    </ligand>
</feature>
<evidence type="ECO:0000256" key="4">
    <source>
        <dbReference type="PIRSR" id="PIRSR006806-1"/>
    </source>
</evidence>
<dbReference type="PIRSF" id="PIRSF006806">
    <property type="entry name" value="FTHF_cligase"/>
    <property type="match status" value="1"/>
</dbReference>
<sequence length="194" mass="22041">MNQTPAQLRQHFRQQRRQLSADEQTIASVSLLKQIQTHQLIDNDAMVALYLANDGEIDPINVIHYCWQHNIRVCLPVLHPVCQGHLSFQSYTPDTSMANNRFGIAEPTWDCRDVVPLSDIDYIFTPLVAFDKSGNRLGMGGGFYDRTLAPLKSRQFKTKLYGLAHECQQSEQLATQPWDVPLHAIITPSQLIRA</sequence>
<dbReference type="Proteomes" id="UP000601768">
    <property type="component" value="Unassembled WGS sequence"/>
</dbReference>
<evidence type="ECO:0000256" key="1">
    <source>
        <dbReference type="ARBA" id="ARBA00010638"/>
    </source>
</evidence>
<keyword evidence="2 4" id="KW-0547">Nucleotide-binding</keyword>
<keyword evidence="5" id="KW-0460">Magnesium</keyword>
<dbReference type="GO" id="GO:0035999">
    <property type="term" value="P:tetrahydrofolate interconversion"/>
    <property type="evidence" value="ECO:0007669"/>
    <property type="project" value="TreeGrafter"/>
</dbReference>
<reference evidence="6" key="2">
    <citation type="submission" date="2020-08" db="EMBL/GenBank/DDBJ databases">
        <authorList>
            <person name="Lai Q."/>
        </authorList>
    </citation>
    <scope>NUCLEOTIDE SEQUENCE</scope>
    <source>
        <strain evidence="6">S27-2</strain>
    </source>
</reference>
<dbReference type="SUPFAM" id="SSF100950">
    <property type="entry name" value="NagB/RpiA/CoA transferase-like"/>
    <property type="match status" value="1"/>
</dbReference>
<dbReference type="GO" id="GO:0046872">
    <property type="term" value="F:metal ion binding"/>
    <property type="evidence" value="ECO:0007669"/>
    <property type="project" value="UniProtKB-KW"/>
</dbReference>
<comment type="caution">
    <text evidence="6">The sequence shown here is derived from an EMBL/GenBank/DDBJ whole genome shotgun (WGS) entry which is preliminary data.</text>
</comment>
<dbReference type="Pfam" id="PF01812">
    <property type="entry name" value="5-FTHF_cyc-lig"/>
    <property type="match status" value="1"/>
</dbReference>
<accession>A0A8J6M3B9</accession>
<keyword evidence="6" id="KW-0436">Ligase</keyword>
<dbReference type="PANTHER" id="PTHR23407">
    <property type="entry name" value="ATPASE INHIBITOR/5-FORMYLTETRAHYDROFOLATE CYCLO-LIGASE"/>
    <property type="match status" value="1"/>
</dbReference>
<comment type="cofactor">
    <cofactor evidence="5">
        <name>Mg(2+)</name>
        <dbReference type="ChEBI" id="CHEBI:18420"/>
    </cofactor>
</comment>
<dbReference type="InterPro" id="IPR024185">
    <property type="entry name" value="FTHF_cligase-like_sf"/>
</dbReference>
<dbReference type="GO" id="GO:0009396">
    <property type="term" value="P:folic acid-containing compound biosynthetic process"/>
    <property type="evidence" value="ECO:0007669"/>
    <property type="project" value="TreeGrafter"/>
</dbReference>
<dbReference type="InterPro" id="IPR037171">
    <property type="entry name" value="NagB/RpiA_transferase-like"/>
</dbReference>
<proteinExistence type="inferred from homology"/>
<dbReference type="Gene3D" id="3.40.50.10420">
    <property type="entry name" value="NagB/RpiA/CoA transferase-like"/>
    <property type="match status" value="1"/>
</dbReference>
<comment type="similarity">
    <text evidence="1 5">Belongs to the 5-formyltetrahydrofolate cyclo-ligase family.</text>
</comment>
<keyword evidence="5" id="KW-0479">Metal-binding</keyword>
<evidence type="ECO:0000313" key="7">
    <source>
        <dbReference type="Proteomes" id="UP000601768"/>
    </source>
</evidence>
<dbReference type="EC" id="6.3.3.2" evidence="5"/>
<keyword evidence="3 4" id="KW-0067">ATP-binding</keyword>
<organism evidence="6 7">
    <name type="scientific">Neptunicella marina</name>
    <dbReference type="NCBI Taxonomy" id="2125989"/>
    <lineage>
        <taxon>Bacteria</taxon>
        <taxon>Pseudomonadati</taxon>
        <taxon>Pseudomonadota</taxon>
        <taxon>Gammaproteobacteria</taxon>
        <taxon>Alteromonadales</taxon>
        <taxon>Alteromonadaceae</taxon>
        <taxon>Neptunicella</taxon>
    </lineage>
</organism>